<dbReference type="AlphaFoldDB" id="A0ABD2L1F1"/>
<dbReference type="EMBL" id="JBICBT010000586">
    <property type="protein sequence ID" value="KAL3108747.1"/>
    <property type="molecule type" value="Genomic_DNA"/>
</dbReference>
<comment type="caution">
    <text evidence="2">The sequence shown here is derived from an EMBL/GenBank/DDBJ whole genome shotgun (WGS) entry which is preliminary data.</text>
</comment>
<organism evidence="2 3">
    <name type="scientific">Heterodera trifolii</name>
    <dbReference type="NCBI Taxonomy" id="157864"/>
    <lineage>
        <taxon>Eukaryota</taxon>
        <taxon>Metazoa</taxon>
        <taxon>Ecdysozoa</taxon>
        <taxon>Nematoda</taxon>
        <taxon>Chromadorea</taxon>
        <taxon>Rhabditida</taxon>
        <taxon>Tylenchina</taxon>
        <taxon>Tylenchomorpha</taxon>
        <taxon>Tylenchoidea</taxon>
        <taxon>Heteroderidae</taxon>
        <taxon>Heteroderinae</taxon>
        <taxon>Heterodera</taxon>
    </lineage>
</organism>
<feature type="compositionally biased region" description="Basic and acidic residues" evidence="1">
    <location>
        <begin position="202"/>
        <end position="215"/>
    </location>
</feature>
<protein>
    <submittedName>
        <fullName evidence="2">Uncharacterized protein</fullName>
    </submittedName>
</protein>
<feature type="region of interest" description="Disordered" evidence="1">
    <location>
        <begin position="1"/>
        <end position="41"/>
    </location>
</feature>
<feature type="region of interest" description="Disordered" evidence="1">
    <location>
        <begin position="299"/>
        <end position="349"/>
    </location>
</feature>
<keyword evidence="3" id="KW-1185">Reference proteome</keyword>
<feature type="compositionally biased region" description="Acidic residues" evidence="1">
    <location>
        <begin position="216"/>
        <end position="233"/>
    </location>
</feature>
<name>A0ABD2L1F1_9BILA</name>
<feature type="region of interest" description="Disordered" evidence="1">
    <location>
        <begin position="161"/>
        <end position="186"/>
    </location>
</feature>
<feature type="compositionally biased region" description="Polar residues" evidence="1">
    <location>
        <begin position="17"/>
        <end position="36"/>
    </location>
</feature>
<evidence type="ECO:0000313" key="2">
    <source>
        <dbReference type="EMBL" id="KAL3108747.1"/>
    </source>
</evidence>
<evidence type="ECO:0000256" key="1">
    <source>
        <dbReference type="SAM" id="MobiDB-lite"/>
    </source>
</evidence>
<dbReference type="Proteomes" id="UP001620626">
    <property type="component" value="Unassembled WGS sequence"/>
</dbReference>
<proteinExistence type="predicted"/>
<sequence>MGPNQPPKARLGKTKYIHTQQQNNSSAPTNNNHTPTSPAPPVIERIEIRLVDTENKTDETPLIIVDVVKKNGSAVAATIEQSILAENPTLNEQVGGPAKPKQSFLLRLHQPNYHSVLYIPFEKNTSETTTTTTTTISTEVDETIPFNAQFDETTATIKKDEKLVTKNGGEGQSVDKSGHRQLDNTNGDKMAQQNIAQNKQTELVEKKNDQNKEANDGEDEDEAMTVEEDEDAADERGRDEFLVNESAILGETQHTNFNSSDAKNFDNFSFSIAEHYNNMSKLFMQHNNSRTAVHRDDLDFDADEQPNKAVVGQKREEEKQKKKNTDQHHHHHDHYQQQPQEKEQKQIGSVADQQIENQPQGEEGDGDEECLANRAKLSRETVNKLRTERRRIVQSIRRINRQQRELCRPDLSQNHVPYRKCPMWRREKFFLYYAFMRITYCSNHERWPSAKKRI</sequence>
<evidence type="ECO:0000313" key="3">
    <source>
        <dbReference type="Proteomes" id="UP001620626"/>
    </source>
</evidence>
<feature type="region of interest" description="Disordered" evidence="1">
    <location>
        <begin position="202"/>
        <end position="238"/>
    </location>
</feature>
<feature type="compositionally biased region" description="Basic and acidic residues" evidence="1">
    <location>
        <begin position="313"/>
        <end position="327"/>
    </location>
</feature>
<accession>A0ABD2L1F1</accession>
<gene>
    <name evidence="2" type="ORF">niasHT_019234</name>
</gene>
<reference evidence="2 3" key="1">
    <citation type="submission" date="2024-10" db="EMBL/GenBank/DDBJ databases">
        <authorList>
            <person name="Kim D."/>
        </authorList>
    </citation>
    <scope>NUCLEOTIDE SEQUENCE [LARGE SCALE GENOMIC DNA]</scope>
    <source>
        <strain evidence="2">BH-2024</strain>
    </source>
</reference>